<keyword evidence="3" id="KW-0808">Transferase</keyword>
<sequence length="319" mass="36835">MDKYFVYTIVLNYRNYLDTIECVESLLLMDEASTNRIVVVDNNSPNESCFEIENWLRKSKQKYAVFDHLPLDSEIAIDANILFVQHNQNNGYASGNNVGIKTAILDINCKYVWILNNDTTVDFNALARQKSYFDHSASLNANLGMLGSKILYYHNPTIVQCIGCRYNKVLGLPRQIGLNATIEDLKYDEKPFDYVSGASIFTSKDIFTQVGNFNEDFFLYFEEIDFATRLKSHGYTVGVCLESIVYHKEGASTKDDPKSALASPFSDYHFTRSKLIFTKKFYPEYLFYNYLSLTLVILNRIRRRQFENIWPIIKAGLKK</sequence>
<evidence type="ECO:0000256" key="1">
    <source>
        <dbReference type="ARBA" id="ARBA00006739"/>
    </source>
</evidence>
<proteinExistence type="inferred from homology"/>
<dbReference type="Proteomes" id="UP001142592">
    <property type="component" value="Unassembled WGS sequence"/>
</dbReference>
<dbReference type="AlphaFoldDB" id="A0A9X3DBE2"/>
<dbReference type="Pfam" id="PF00535">
    <property type="entry name" value="Glycos_transf_2"/>
    <property type="match status" value="1"/>
</dbReference>
<dbReference type="InterPro" id="IPR029044">
    <property type="entry name" value="Nucleotide-diphossugar_trans"/>
</dbReference>
<evidence type="ECO:0000256" key="2">
    <source>
        <dbReference type="ARBA" id="ARBA00022676"/>
    </source>
</evidence>
<gene>
    <name evidence="5" type="ORF">OQZ29_04930</name>
</gene>
<comment type="similarity">
    <text evidence="1">Belongs to the glycosyltransferase 2 family.</text>
</comment>
<evidence type="ECO:0000256" key="3">
    <source>
        <dbReference type="ARBA" id="ARBA00022679"/>
    </source>
</evidence>
<dbReference type="GO" id="GO:0016757">
    <property type="term" value="F:glycosyltransferase activity"/>
    <property type="evidence" value="ECO:0007669"/>
    <property type="project" value="UniProtKB-KW"/>
</dbReference>
<feature type="domain" description="Glycosyltransferase 2-like" evidence="4">
    <location>
        <begin position="10"/>
        <end position="135"/>
    </location>
</feature>
<name>A0A9X3DBE2_9SPHI</name>
<dbReference type="PANTHER" id="PTHR43179:SF12">
    <property type="entry name" value="GALACTOFURANOSYLTRANSFERASE GLFT2"/>
    <property type="match status" value="1"/>
</dbReference>
<organism evidence="5 6">
    <name type="scientific">Pedobacter agri</name>
    <dbReference type="NCBI Taxonomy" id="454586"/>
    <lineage>
        <taxon>Bacteria</taxon>
        <taxon>Pseudomonadati</taxon>
        <taxon>Bacteroidota</taxon>
        <taxon>Sphingobacteriia</taxon>
        <taxon>Sphingobacteriales</taxon>
        <taxon>Sphingobacteriaceae</taxon>
        <taxon>Pedobacter</taxon>
    </lineage>
</organism>
<protein>
    <submittedName>
        <fullName evidence="5">Glycosyltransferase family 2 protein</fullName>
    </submittedName>
</protein>
<keyword evidence="2" id="KW-0328">Glycosyltransferase</keyword>
<dbReference type="Gene3D" id="3.90.550.10">
    <property type="entry name" value="Spore Coat Polysaccharide Biosynthesis Protein SpsA, Chain A"/>
    <property type="match status" value="1"/>
</dbReference>
<comment type="caution">
    <text evidence="5">The sequence shown here is derived from an EMBL/GenBank/DDBJ whole genome shotgun (WGS) entry which is preliminary data.</text>
</comment>
<dbReference type="SUPFAM" id="SSF53448">
    <property type="entry name" value="Nucleotide-diphospho-sugar transferases"/>
    <property type="match status" value="1"/>
</dbReference>
<evidence type="ECO:0000313" key="5">
    <source>
        <dbReference type="EMBL" id="MCX3264076.1"/>
    </source>
</evidence>
<evidence type="ECO:0000259" key="4">
    <source>
        <dbReference type="Pfam" id="PF00535"/>
    </source>
</evidence>
<evidence type="ECO:0000313" key="6">
    <source>
        <dbReference type="Proteomes" id="UP001142592"/>
    </source>
</evidence>
<dbReference type="InterPro" id="IPR001173">
    <property type="entry name" value="Glyco_trans_2-like"/>
</dbReference>
<keyword evidence="6" id="KW-1185">Reference proteome</keyword>
<reference evidence="5" key="1">
    <citation type="submission" date="2022-11" db="EMBL/GenBank/DDBJ databases">
        <authorList>
            <person name="Graham C."/>
            <person name="Newman J.D."/>
        </authorList>
    </citation>
    <scope>NUCLEOTIDE SEQUENCE</scope>
    <source>
        <strain evidence="5">DSM 19486</strain>
    </source>
</reference>
<dbReference type="PANTHER" id="PTHR43179">
    <property type="entry name" value="RHAMNOSYLTRANSFERASE WBBL"/>
    <property type="match status" value="1"/>
</dbReference>
<dbReference type="EMBL" id="JAPJUH010000002">
    <property type="protein sequence ID" value="MCX3264076.1"/>
    <property type="molecule type" value="Genomic_DNA"/>
</dbReference>
<dbReference type="RefSeq" id="WP_010603074.1">
    <property type="nucleotide sequence ID" value="NZ_JAPJUH010000002.1"/>
</dbReference>
<accession>A0A9X3DBE2</accession>